<organism evidence="1 2">
    <name type="scientific">Tenuifilum thalassicum</name>
    <dbReference type="NCBI Taxonomy" id="2590900"/>
    <lineage>
        <taxon>Bacteria</taxon>
        <taxon>Pseudomonadati</taxon>
        <taxon>Bacteroidota</taxon>
        <taxon>Bacteroidia</taxon>
        <taxon>Bacteroidales</taxon>
        <taxon>Tenuifilaceae</taxon>
        <taxon>Tenuifilum</taxon>
    </lineage>
</organism>
<dbReference type="EMBL" id="CP041345">
    <property type="protein sequence ID" value="QKG79796.1"/>
    <property type="molecule type" value="Genomic_DNA"/>
</dbReference>
<sequence length="237" mass="27390">MKLPLFFCIVLLPALTVKGQDNFVEPNLKFDFVSRHLWRGMRNNTSPAIQPTIELNIKKFYTGFWASYSLGTENVQEIDVFVGYRYKNIDIAIYDYYNPIDTIGWESDFWVFRNSKTRHTLDAIVTVSRTEKFPFDLLLSTMFYGYDRDEISNKNLYSTYFELQYQILNSNSGNLLVHLGGTPFKSYYAKRAAIVNTGITMKKDIKLSSNFSIPTKASLIFNPYSNQIFLLAAFTIG</sequence>
<evidence type="ECO:0000313" key="2">
    <source>
        <dbReference type="Proteomes" id="UP000500961"/>
    </source>
</evidence>
<protein>
    <submittedName>
        <fullName evidence="1">Uncharacterized protein</fullName>
    </submittedName>
</protein>
<dbReference type="Proteomes" id="UP000500961">
    <property type="component" value="Chromosome"/>
</dbReference>
<keyword evidence="2" id="KW-1185">Reference proteome</keyword>
<accession>A0A7D3XLZ1</accession>
<gene>
    <name evidence="1" type="ORF">FHG85_05815</name>
</gene>
<name>A0A7D3XLZ1_9BACT</name>
<proteinExistence type="predicted"/>
<dbReference type="RefSeq" id="WP_173073911.1">
    <property type="nucleotide sequence ID" value="NZ_CP041345.1"/>
</dbReference>
<dbReference type="KEGG" id="ttz:FHG85_05815"/>
<dbReference type="AlphaFoldDB" id="A0A7D3XLZ1"/>
<evidence type="ECO:0000313" key="1">
    <source>
        <dbReference type="EMBL" id="QKG79796.1"/>
    </source>
</evidence>
<reference evidence="1 2" key="1">
    <citation type="submission" date="2019-07" db="EMBL/GenBank/DDBJ databases">
        <title>Thalassofilum flectens gen. nov., sp. nov., a novel moderate thermophilic anaerobe from a shallow sea hot spring in Kunashir Island (Russia), representing a new family in the order Bacteroidales, and proposal of Thalassofilacea fam. nov.</title>
        <authorList>
            <person name="Kochetkova T.V."/>
            <person name="Podosokorskaya O.A."/>
            <person name="Novikov A."/>
            <person name="Elcheninov A.G."/>
            <person name="Toshchakov S.V."/>
            <person name="Kublanov I.V."/>
        </authorList>
    </citation>
    <scope>NUCLEOTIDE SEQUENCE [LARGE SCALE GENOMIC DNA]</scope>
    <source>
        <strain evidence="1 2">38-H</strain>
    </source>
</reference>